<evidence type="ECO:0000313" key="3">
    <source>
        <dbReference type="Proteomes" id="UP001445335"/>
    </source>
</evidence>
<feature type="compositionally biased region" description="Gly residues" evidence="1">
    <location>
        <begin position="69"/>
        <end position="80"/>
    </location>
</feature>
<feature type="region of interest" description="Disordered" evidence="1">
    <location>
        <begin position="138"/>
        <end position="187"/>
    </location>
</feature>
<dbReference type="AlphaFoldDB" id="A0AAW1S8I6"/>
<feature type="compositionally biased region" description="Polar residues" evidence="1">
    <location>
        <begin position="149"/>
        <end position="160"/>
    </location>
</feature>
<feature type="compositionally biased region" description="Gly residues" evidence="1">
    <location>
        <begin position="169"/>
        <end position="187"/>
    </location>
</feature>
<keyword evidence="3" id="KW-1185">Reference proteome</keyword>
<name>A0AAW1S8I6_9CHLO</name>
<dbReference type="Proteomes" id="UP001445335">
    <property type="component" value="Unassembled WGS sequence"/>
</dbReference>
<evidence type="ECO:0000313" key="2">
    <source>
        <dbReference type="EMBL" id="KAK9842254.1"/>
    </source>
</evidence>
<evidence type="ECO:0000256" key="1">
    <source>
        <dbReference type="SAM" id="MobiDB-lite"/>
    </source>
</evidence>
<dbReference type="EMBL" id="JALJOU010000008">
    <property type="protein sequence ID" value="KAK9842254.1"/>
    <property type="molecule type" value="Genomic_DNA"/>
</dbReference>
<reference evidence="2 3" key="1">
    <citation type="journal article" date="2024" name="Nat. Commun.">
        <title>Phylogenomics reveals the evolutionary origins of lichenization in chlorophyte algae.</title>
        <authorList>
            <person name="Puginier C."/>
            <person name="Libourel C."/>
            <person name="Otte J."/>
            <person name="Skaloud P."/>
            <person name="Haon M."/>
            <person name="Grisel S."/>
            <person name="Petersen M."/>
            <person name="Berrin J.G."/>
            <person name="Delaux P.M."/>
            <person name="Dal Grande F."/>
            <person name="Keller J."/>
        </authorList>
    </citation>
    <scope>NUCLEOTIDE SEQUENCE [LARGE SCALE GENOMIC DNA]</scope>
    <source>
        <strain evidence="2 3">SAG 245.80</strain>
    </source>
</reference>
<protein>
    <submittedName>
        <fullName evidence="2">Uncharacterized protein</fullName>
    </submittedName>
</protein>
<accession>A0AAW1S8I6</accession>
<feature type="region of interest" description="Disordered" evidence="1">
    <location>
        <begin position="68"/>
        <end position="97"/>
    </location>
</feature>
<organism evidence="2 3">
    <name type="scientific">Elliptochloris bilobata</name>
    <dbReference type="NCBI Taxonomy" id="381761"/>
    <lineage>
        <taxon>Eukaryota</taxon>
        <taxon>Viridiplantae</taxon>
        <taxon>Chlorophyta</taxon>
        <taxon>core chlorophytes</taxon>
        <taxon>Trebouxiophyceae</taxon>
        <taxon>Trebouxiophyceae incertae sedis</taxon>
        <taxon>Elliptochloris clade</taxon>
        <taxon>Elliptochloris</taxon>
    </lineage>
</organism>
<comment type="caution">
    <text evidence="2">The sequence shown here is derived from an EMBL/GenBank/DDBJ whole genome shotgun (WGS) entry which is preliminary data.</text>
</comment>
<proteinExistence type="predicted"/>
<sequence length="296" mass="29146">MLTLLERLKSRSHTSQDHLAVSPASIPRRGSYGLLHALASRLRRLPSSAHSGGGASSDDAERVTALGSSGRGQALGGADGARGMHRRSKSLSDYPAPAPPAAKAYGLVGSRSVGGGLSSARWPVAAATDLFTLVTPPGGTPCAGGSPGLSPTVTTDISALSSRRESGTSGTGEVGDGGDGGAVGGGGSAAGGVRRLLSRKLSGNQLVISTEAQTARPGEQLLPEGVACFAGNTLAELGGEMELLVQFSGKSARAARAGAPSRRPPSDVPDFAALRAGGAHAAAASGSARVEGGAVA</sequence>
<gene>
    <name evidence="2" type="ORF">WJX81_002883</name>
</gene>